<feature type="region of interest" description="Disordered" evidence="1">
    <location>
        <begin position="53"/>
        <end position="95"/>
    </location>
</feature>
<comment type="caution">
    <text evidence="2">The sequence shown here is derived from an EMBL/GenBank/DDBJ whole genome shotgun (WGS) entry which is preliminary data.</text>
</comment>
<organism evidence="2 3">
    <name type="scientific">Leptonema illini</name>
    <dbReference type="NCBI Taxonomy" id="183"/>
    <lineage>
        <taxon>Bacteria</taxon>
        <taxon>Pseudomonadati</taxon>
        <taxon>Spirochaetota</taxon>
        <taxon>Spirochaetia</taxon>
        <taxon>Leptospirales</taxon>
        <taxon>Leptospiraceae</taxon>
        <taxon>Leptonema</taxon>
    </lineage>
</organism>
<protein>
    <submittedName>
        <fullName evidence="2">Uncharacterized protein</fullName>
    </submittedName>
</protein>
<dbReference type="AlphaFoldDB" id="A0A833LUS0"/>
<dbReference type="EMBL" id="WBUI01000079">
    <property type="protein sequence ID" value="KAB2927343.1"/>
    <property type="molecule type" value="Genomic_DNA"/>
</dbReference>
<evidence type="ECO:0000313" key="3">
    <source>
        <dbReference type="Proteomes" id="UP000460298"/>
    </source>
</evidence>
<reference evidence="2 3" key="1">
    <citation type="submission" date="2019-10" db="EMBL/GenBank/DDBJ databases">
        <title>Extracellular Electron Transfer in a Candidatus Methanoperedens spp. Enrichment Culture.</title>
        <authorList>
            <person name="Berger S."/>
            <person name="Rangel Shaw D."/>
            <person name="Berben T."/>
            <person name="In 'T Zandt M."/>
            <person name="Frank J."/>
            <person name="Reimann J."/>
            <person name="Jetten M.S.M."/>
            <person name="Welte C.U."/>
        </authorList>
    </citation>
    <scope>NUCLEOTIDE SEQUENCE [LARGE SCALE GENOMIC DNA]</scope>
    <source>
        <strain evidence="2">SB12</strain>
    </source>
</reference>
<gene>
    <name evidence="2" type="ORF">F9K24_22705</name>
</gene>
<sequence>MQESVISQVRRCRAGFETGEQPVVNFGEERATNLPVTGRFHQGLQWPLAPGERMVGDSGQRMDFDLHEGAAAGSEPSDHVMKTGKAKNASPDRDD</sequence>
<dbReference type="Proteomes" id="UP000460298">
    <property type="component" value="Unassembled WGS sequence"/>
</dbReference>
<proteinExistence type="predicted"/>
<accession>A0A833LUS0</accession>
<name>A0A833LUS0_9LEPT</name>
<evidence type="ECO:0000256" key="1">
    <source>
        <dbReference type="SAM" id="MobiDB-lite"/>
    </source>
</evidence>
<evidence type="ECO:0000313" key="2">
    <source>
        <dbReference type="EMBL" id="KAB2927343.1"/>
    </source>
</evidence>